<keyword evidence="3 5" id="KW-0378">Hydrolase</keyword>
<dbReference type="InterPro" id="IPR029052">
    <property type="entry name" value="Metallo-depent_PP-like"/>
</dbReference>
<evidence type="ECO:0000256" key="3">
    <source>
        <dbReference type="ARBA" id="ARBA00022801"/>
    </source>
</evidence>
<dbReference type="PIRSF" id="PIRSF000903">
    <property type="entry name" value="B5n-ttraPtase_sm"/>
    <property type="match status" value="1"/>
</dbReference>
<dbReference type="EC" id="3.6.1.41" evidence="5"/>
<protein>
    <recommendedName>
        <fullName evidence="5">Bis(5'-nucleosyl)-tetraphosphatase, symmetrical</fullName>
        <ecNumber evidence="5">3.6.1.41</ecNumber>
    </recommendedName>
    <alternativeName>
        <fullName evidence="5">Ap4A hydrolase</fullName>
    </alternativeName>
    <alternativeName>
        <fullName evidence="5">Diadenosine 5',5'''-P1,P4-tetraphosphate pyrophosphohydrolase</fullName>
    </alternativeName>
    <alternativeName>
        <fullName evidence="5">Diadenosine tetraphosphatase</fullName>
    </alternativeName>
</protein>
<dbReference type="NCBIfam" id="TIGR00668">
    <property type="entry name" value="apaH"/>
    <property type="match status" value="1"/>
</dbReference>
<feature type="domain" description="Calcineurin-like phosphoesterase" evidence="6">
    <location>
        <begin position="3"/>
        <end position="126"/>
    </location>
</feature>
<dbReference type="AlphaFoldDB" id="A0A2G7T6I7"/>
<evidence type="ECO:0000256" key="4">
    <source>
        <dbReference type="ARBA" id="ARBA00049417"/>
    </source>
</evidence>
<evidence type="ECO:0000256" key="5">
    <source>
        <dbReference type="HAMAP-Rule" id="MF_00199"/>
    </source>
</evidence>
<evidence type="ECO:0000259" key="6">
    <source>
        <dbReference type="Pfam" id="PF00149"/>
    </source>
</evidence>
<proteinExistence type="inferred from homology"/>
<comment type="similarity">
    <text evidence="2 5">Belongs to the Ap4A hydrolase family.</text>
</comment>
<evidence type="ECO:0000256" key="1">
    <source>
        <dbReference type="ARBA" id="ARBA00003413"/>
    </source>
</evidence>
<dbReference type="NCBIfam" id="NF001204">
    <property type="entry name" value="PRK00166.1"/>
    <property type="match status" value="1"/>
</dbReference>
<dbReference type="EMBL" id="PEKC01000042">
    <property type="protein sequence ID" value="PII35538.1"/>
    <property type="molecule type" value="Genomic_DNA"/>
</dbReference>
<evidence type="ECO:0000256" key="2">
    <source>
        <dbReference type="ARBA" id="ARBA00005419"/>
    </source>
</evidence>
<evidence type="ECO:0000313" key="7">
    <source>
        <dbReference type="EMBL" id="PII35538.1"/>
    </source>
</evidence>
<comment type="caution">
    <text evidence="7">The sequence shown here is derived from an EMBL/GenBank/DDBJ whole genome shotgun (WGS) entry which is preliminary data.</text>
</comment>
<sequence length="287" mass="31979">MALYCIGDIQGCHDAFERLLHRVDFSASRDTLYILGDLVNRGPESDKVLRTCMAAGDSMRALLGNHDLHLLAAAQGVRRSSRRDTLARVLDAPDRDQLLDWLRHQPLARSHRMAHDEELLMVHAGVLPQWSSQEVMALAGEVHSVLRSKQLPDFLQAMYGNQPDRWSPDLQGWERLRVIVNALTRLRFCTAQGVMDFDSTESAEQAAPGLMPWFDVPGRATASATIAFGHWSTLGHISRPDLVALDTGCVWGGCLSMMRFGDHLADRELIQVDCPQAQAPGWPGRRP</sequence>
<dbReference type="GO" id="GO:0008803">
    <property type="term" value="F:bis(5'-nucleosyl)-tetraphosphatase (symmetrical) activity"/>
    <property type="evidence" value="ECO:0007669"/>
    <property type="project" value="UniProtKB-UniRule"/>
</dbReference>
<dbReference type="Pfam" id="PF00149">
    <property type="entry name" value="Metallophos"/>
    <property type="match status" value="1"/>
</dbReference>
<dbReference type="PANTHER" id="PTHR40942">
    <property type="match status" value="1"/>
</dbReference>
<reference evidence="7" key="1">
    <citation type="submission" date="2017-10" db="EMBL/GenBank/DDBJ databases">
        <title>Chryseobacterium sp. B5 is a hydrocarbonoclastic and plant growth promoting bacterium.</title>
        <authorList>
            <person name="Thijs S."/>
            <person name="Gkorezis P."/>
            <person name="Van Hamme J."/>
        </authorList>
    </citation>
    <scope>NUCLEOTIDE SEQUENCE</scope>
    <source>
        <strain evidence="7">B5</strain>
    </source>
</reference>
<dbReference type="CDD" id="cd07422">
    <property type="entry name" value="MPP_ApaH"/>
    <property type="match status" value="1"/>
</dbReference>
<name>A0A2G7T6I7_9FLAO</name>
<dbReference type="InterPro" id="IPR004843">
    <property type="entry name" value="Calcineurin-like_PHP"/>
</dbReference>
<organism evidence="7">
    <name type="scientific">Chryseobacterium sp. B5</name>
    <dbReference type="NCBI Taxonomy" id="2050562"/>
    <lineage>
        <taxon>Bacteria</taxon>
        <taxon>Pseudomonadati</taxon>
        <taxon>Bacteroidota</taxon>
        <taxon>Flavobacteriia</taxon>
        <taxon>Flavobacteriales</taxon>
        <taxon>Weeksellaceae</taxon>
        <taxon>Chryseobacterium group</taxon>
        <taxon>Chryseobacterium</taxon>
    </lineage>
</organism>
<dbReference type="Gene3D" id="3.60.21.10">
    <property type="match status" value="1"/>
</dbReference>
<comment type="function">
    <text evidence="1 5">Hydrolyzes diadenosine 5',5'''-P1,P4-tetraphosphate to yield ADP.</text>
</comment>
<dbReference type="HAMAP" id="MF_00199">
    <property type="entry name" value="ApaH"/>
    <property type="match status" value="1"/>
</dbReference>
<comment type="catalytic activity">
    <reaction evidence="4 5">
        <text>P(1),P(4)-bis(5'-adenosyl) tetraphosphate + H2O = 2 ADP + 2 H(+)</text>
        <dbReference type="Rhea" id="RHEA:24252"/>
        <dbReference type="ChEBI" id="CHEBI:15377"/>
        <dbReference type="ChEBI" id="CHEBI:15378"/>
        <dbReference type="ChEBI" id="CHEBI:58141"/>
        <dbReference type="ChEBI" id="CHEBI:456216"/>
        <dbReference type="EC" id="3.6.1.41"/>
    </reaction>
</comment>
<gene>
    <name evidence="5" type="primary">apaH</name>
    <name evidence="7" type="ORF">CTI11_13070</name>
</gene>
<dbReference type="PANTHER" id="PTHR40942:SF4">
    <property type="entry name" value="CYTOCHROME C5"/>
    <property type="match status" value="1"/>
</dbReference>
<accession>A0A2G7T6I7</accession>
<dbReference type="SUPFAM" id="SSF56300">
    <property type="entry name" value="Metallo-dependent phosphatases"/>
    <property type="match status" value="1"/>
</dbReference>
<dbReference type="InterPro" id="IPR004617">
    <property type="entry name" value="ApaH"/>
</dbReference>